<dbReference type="GO" id="GO:0003677">
    <property type="term" value="F:DNA binding"/>
    <property type="evidence" value="ECO:0007669"/>
    <property type="project" value="UniProtKB-KW"/>
</dbReference>
<evidence type="ECO:0000256" key="4">
    <source>
        <dbReference type="ARBA" id="ARBA00023172"/>
    </source>
</evidence>
<gene>
    <name evidence="8" type="ORF">LY56_01296</name>
</gene>
<feature type="domain" description="Probable transposase IS891/IS1136/IS1341" evidence="6">
    <location>
        <begin position="109"/>
        <end position="214"/>
    </location>
</feature>
<organism evidence="8 9">
    <name type="scientific">Roseinatronobacter thiooxidans</name>
    <dbReference type="NCBI Taxonomy" id="121821"/>
    <lineage>
        <taxon>Bacteria</taxon>
        <taxon>Pseudomonadati</taxon>
        <taxon>Pseudomonadota</taxon>
        <taxon>Alphaproteobacteria</taxon>
        <taxon>Rhodobacterales</taxon>
        <taxon>Paracoccaceae</taxon>
        <taxon>Roseinatronobacter</taxon>
    </lineage>
</organism>
<evidence type="ECO:0000256" key="3">
    <source>
        <dbReference type="ARBA" id="ARBA00023125"/>
    </source>
</evidence>
<dbReference type="GO" id="GO:0006310">
    <property type="term" value="P:DNA recombination"/>
    <property type="evidence" value="ECO:0007669"/>
    <property type="project" value="UniProtKB-KW"/>
</dbReference>
<accession>A0A2W7QEA8</accession>
<name>A0A2W7QEA8_9RHOB</name>
<keyword evidence="4" id="KW-0233">DNA recombination</keyword>
<dbReference type="Pfam" id="PF01385">
    <property type="entry name" value="OrfB_IS605"/>
    <property type="match status" value="1"/>
</dbReference>
<dbReference type="InterPro" id="IPR001959">
    <property type="entry name" value="Transposase"/>
</dbReference>
<feature type="region of interest" description="Disordered" evidence="5">
    <location>
        <begin position="316"/>
        <end position="365"/>
    </location>
</feature>
<feature type="domain" description="Cas12f1-like TNB" evidence="7">
    <location>
        <begin position="241"/>
        <end position="307"/>
    </location>
</feature>
<evidence type="ECO:0000256" key="1">
    <source>
        <dbReference type="ARBA" id="ARBA00008761"/>
    </source>
</evidence>
<evidence type="ECO:0000259" key="6">
    <source>
        <dbReference type="Pfam" id="PF01385"/>
    </source>
</evidence>
<protein>
    <submittedName>
        <fullName evidence="8">Putative transposase</fullName>
    </submittedName>
</protein>
<evidence type="ECO:0000256" key="5">
    <source>
        <dbReference type="SAM" id="MobiDB-lite"/>
    </source>
</evidence>
<comment type="caution">
    <text evidence="8">The sequence shown here is derived from an EMBL/GenBank/DDBJ whole genome shotgun (WGS) entry which is preliminary data.</text>
</comment>
<proteinExistence type="inferred from homology"/>
<evidence type="ECO:0000313" key="8">
    <source>
        <dbReference type="EMBL" id="PZX45736.1"/>
    </source>
</evidence>
<comment type="similarity">
    <text evidence="1">In the C-terminal section; belongs to the transposase 35 family.</text>
</comment>
<keyword evidence="9" id="KW-1185">Reference proteome</keyword>
<dbReference type="AlphaFoldDB" id="A0A2W7QEA8"/>
<sequence>MSQTAQNQALIDLDRAFTNFFEGRARFPTPRKKGVHDAFRHVGREVAVRHLNGKWSEVRIPKIGWVRYRDTRPLRERADGAVEIRSATVRLGPDGAWQVSIALRCEVDTRPVPARAVGVDRGVAIPFALSDGSVWHLPEKVAHRERLISRLQRKLARRTRGSQRYRLLRSRIGQLRGQNARARKHLAHVLTTHLARTFGLVAIEELRILNMTRSAAGTVEEPGRNVAAKSGLNRAILNVGWYQFELLLSYKLEETGGVLMKVPARNTSRECAGCGHVDEGSRKNQATFVCTACGHAANADHNAAINILNRALRGDKARQRRNTPLLDGEGNALAPDEPSTPSGTAGVNPPNGPPEIHLSSGGGRC</sequence>
<dbReference type="Pfam" id="PF07282">
    <property type="entry name" value="Cas12f1-like_TNB"/>
    <property type="match status" value="1"/>
</dbReference>
<evidence type="ECO:0000313" key="9">
    <source>
        <dbReference type="Proteomes" id="UP000249364"/>
    </source>
</evidence>
<dbReference type="NCBIfam" id="NF040570">
    <property type="entry name" value="guided_TnpB"/>
    <property type="match status" value="1"/>
</dbReference>
<dbReference type="GO" id="GO:0032196">
    <property type="term" value="P:transposition"/>
    <property type="evidence" value="ECO:0007669"/>
    <property type="project" value="UniProtKB-KW"/>
</dbReference>
<keyword evidence="3" id="KW-0238">DNA-binding</keyword>
<evidence type="ECO:0000256" key="2">
    <source>
        <dbReference type="ARBA" id="ARBA00022578"/>
    </source>
</evidence>
<reference evidence="8 9" key="1">
    <citation type="submission" date="2018-06" db="EMBL/GenBank/DDBJ databases">
        <title>Genomic Encyclopedia of Archaeal and Bacterial Type Strains, Phase II (KMG-II): from individual species to whole genera.</title>
        <authorList>
            <person name="Goeker M."/>
        </authorList>
    </citation>
    <scope>NUCLEOTIDE SEQUENCE [LARGE SCALE GENOMIC DNA]</scope>
    <source>
        <strain evidence="8 9">DSM 13087</strain>
    </source>
</reference>
<evidence type="ECO:0000259" key="7">
    <source>
        <dbReference type="Pfam" id="PF07282"/>
    </source>
</evidence>
<dbReference type="Proteomes" id="UP000249364">
    <property type="component" value="Unassembled WGS sequence"/>
</dbReference>
<keyword evidence="2" id="KW-0815">Transposition</keyword>
<dbReference type="EMBL" id="QKZQ01000005">
    <property type="protein sequence ID" value="PZX45736.1"/>
    <property type="molecule type" value="Genomic_DNA"/>
</dbReference>
<dbReference type="InterPro" id="IPR010095">
    <property type="entry name" value="Cas12f1-like_TNB"/>
</dbReference>